<accession>A0ABY6L4S3</accession>
<dbReference type="Proteomes" id="UP001235939">
    <property type="component" value="Chromosome 12"/>
</dbReference>
<proteinExistence type="predicted"/>
<dbReference type="EMBL" id="CP092874">
    <property type="protein sequence ID" value="UYV74893.1"/>
    <property type="molecule type" value="Genomic_DNA"/>
</dbReference>
<evidence type="ECO:0000313" key="2">
    <source>
        <dbReference type="Proteomes" id="UP001235939"/>
    </source>
</evidence>
<keyword evidence="2" id="KW-1185">Reference proteome</keyword>
<name>A0ABY6L4S3_9ARAC</name>
<evidence type="ECO:0000313" key="1">
    <source>
        <dbReference type="EMBL" id="UYV74893.1"/>
    </source>
</evidence>
<protein>
    <submittedName>
        <fullName evidence="1">Uncharacterized protein</fullName>
    </submittedName>
</protein>
<organism evidence="1 2">
    <name type="scientific">Cordylochernes scorpioides</name>
    <dbReference type="NCBI Taxonomy" id="51811"/>
    <lineage>
        <taxon>Eukaryota</taxon>
        <taxon>Metazoa</taxon>
        <taxon>Ecdysozoa</taxon>
        <taxon>Arthropoda</taxon>
        <taxon>Chelicerata</taxon>
        <taxon>Arachnida</taxon>
        <taxon>Pseudoscorpiones</taxon>
        <taxon>Cheliferoidea</taxon>
        <taxon>Chernetidae</taxon>
        <taxon>Cordylochernes</taxon>
    </lineage>
</organism>
<gene>
    <name evidence="1" type="ORF">LAZ67_12001703</name>
</gene>
<reference evidence="1 2" key="1">
    <citation type="submission" date="2022-01" db="EMBL/GenBank/DDBJ databases">
        <title>A chromosomal length assembly of Cordylochernes scorpioides.</title>
        <authorList>
            <person name="Zeh D."/>
            <person name="Zeh J."/>
        </authorList>
    </citation>
    <scope>NUCLEOTIDE SEQUENCE [LARGE SCALE GENOMIC DNA]</scope>
    <source>
        <strain evidence="1">IN4F17</strain>
        <tissue evidence="1">Whole Body</tissue>
    </source>
</reference>
<sequence length="131" mass="15523">MEAQTGARVELRTRAERQYFLVHFLVPFLVQKSCLNRTPRSNSHFQFQSVPHLRVAGCHQHIDHAVTLNKQTYKEILVHLRDAIRRKENNSFYMSHYCSRLFSQTLYLYCRILFTLLISPHVISSSFQNLK</sequence>